<keyword evidence="6 13" id="KW-0378">Hydrolase</keyword>
<dbReference type="Pfam" id="PF02882">
    <property type="entry name" value="THF_DHG_CYH_C"/>
    <property type="match status" value="1"/>
</dbReference>
<feature type="domain" description="Tetrahydrofolate dehydrogenase/cyclohydrolase NAD(P)-binding" evidence="15">
    <location>
        <begin position="140"/>
        <end position="282"/>
    </location>
</feature>
<dbReference type="RefSeq" id="WP_068140164.1">
    <property type="nucleotide sequence ID" value="NZ_AP014924.1"/>
</dbReference>
<dbReference type="STRING" id="1555112.LIP_3170"/>
<accession>A0A0K2SPR6</accession>
<dbReference type="InterPro" id="IPR000672">
    <property type="entry name" value="THF_DH/CycHdrlase"/>
</dbReference>
<comment type="caution">
    <text evidence="13">Lacks conserved residue(s) required for the propagation of feature annotation.</text>
</comment>
<dbReference type="Gene3D" id="3.40.50.720">
    <property type="entry name" value="NAD(P)-binding Rossmann-like Domain"/>
    <property type="match status" value="1"/>
</dbReference>
<evidence type="ECO:0000256" key="1">
    <source>
        <dbReference type="ARBA" id="ARBA00004777"/>
    </source>
</evidence>
<dbReference type="InterPro" id="IPR020867">
    <property type="entry name" value="THF_DH/CycHdrlase_CS"/>
</dbReference>
<dbReference type="OrthoDB" id="9803580at2"/>
<gene>
    <name evidence="13" type="primary">folD</name>
    <name evidence="16" type="ORF">LIP_3170</name>
</gene>
<dbReference type="NCBIfam" id="NF010783">
    <property type="entry name" value="PRK14186.1"/>
    <property type="match status" value="1"/>
</dbReference>
<evidence type="ECO:0000259" key="14">
    <source>
        <dbReference type="Pfam" id="PF00763"/>
    </source>
</evidence>
<evidence type="ECO:0000256" key="2">
    <source>
        <dbReference type="ARBA" id="ARBA00011738"/>
    </source>
</evidence>
<dbReference type="SUPFAM" id="SSF53223">
    <property type="entry name" value="Aminoacid dehydrogenase-like, N-terminal domain"/>
    <property type="match status" value="1"/>
</dbReference>
<dbReference type="NCBIfam" id="NF010785">
    <property type="entry name" value="PRK14188.1"/>
    <property type="match status" value="1"/>
</dbReference>
<organism evidence="16 17">
    <name type="scientific">Limnochorda pilosa</name>
    <dbReference type="NCBI Taxonomy" id="1555112"/>
    <lineage>
        <taxon>Bacteria</taxon>
        <taxon>Bacillati</taxon>
        <taxon>Bacillota</taxon>
        <taxon>Limnochordia</taxon>
        <taxon>Limnochordales</taxon>
        <taxon>Limnochordaceae</taxon>
        <taxon>Limnochorda</taxon>
    </lineage>
</organism>
<keyword evidence="17" id="KW-1185">Reference proteome</keyword>
<dbReference type="GO" id="GO:0005829">
    <property type="term" value="C:cytosol"/>
    <property type="evidence" value="ECO:0007669"/>
    <property type="project" value="TreeGrafter"/>
</dbReference>
<evidence type="ECO:0000313" key="17">
    <source>
        <dbReference type="Proteomes" id="UP000065807"/>
    </source>
</evidence>
<dbReference type="PANTHER" id="PTHR48099">
    <property type="entry name" value="C-1-TETRAHYDROFOLATE SYNTHASE, CYTOPLASMIC-RELATED"/>
    <property type="match status" value="1"/>
</dbReference>
<comment type="function">
    <text evidence="13">Catalyzes the oxidation of 5,10-methylenetetrahydrofolate to 5,10-methenyltetrahydrofolate and then the hydrolysis of 5,10-methenyltetrahydrofolate to 10-formyltetrahydrofolate.</text>
</comment>
<feature type="binding site" evidence="13">
    <location>
        <begin position="166"/>
        <end position="168"/>
    </location>
    <ligand>
        <name>NADP(+)</name>
        <dbReference type="ChEBI" id="CHEBI:58349"/>
    </ligand>
</feature>
<dbReference type="GO" id="GO:0004488">
    <property type="term" value="F:methylenetetrahydrofolate dehydrogenase (NADP+) activity"/>
    <property type="evidence" value="ECO:0007669"/>
    <property type="project" value="UniProtKB-UniRule"/>
</dbReference>
<dbReference type="CDD" id="cd01080">
    <property type="entry name" value="NAD_bind_m-THF_DH_Cyclohyd"/>
    <property type="match status" value="1"/>
</dbReference>
<dbReference type="FunFam" id="3.40.50.720:FF:000006">
    <property type="entry name" value="Bifunctional protein FolD"/>
    <property type="match status" value="1"/>
</dbReference>
<evidence type="ECO:0000256" key="10">
    <source>
        <dbReference type="ARBA" id="ARBA00023167"/>
    </source>
</evidence>
<dbReference type="FunFam" id="3.40.50.10860:FF:000001">
    <property type="entry name" value="Bifunctional protein FolD"/>
    <property type="match status" value="1"/>
</dbReference>
<evidence type="ECO:0000256" key="12">
    <source>
        <dbReference type="ARBA" id="ARBA00036357"/>
    </source>
</evidence>
<comment type="catalytic activity">
    <reaction evidence="12 13">
        <text>(6R)-5,10-methenyltetrahydrofolate + H2O = (6R)-10-formyltetrahydrofolate + H(+)</text>
        <dbReference type="Rhea" id="RHEA:23700"/>
        <dbReference type="ChEBI" id="CHEBI:15377"/>
        <dbReference type="ChEBI" id="CHEBI:15378"/>
        <dbReference type="ChEBI" id="CHEBI:57455"/>
        <dbReference type="ChEBI" id="CHEBI:195366"/>
        <dbReference type="EC" id="3.5.4.9"/>
    </reaction>
</comment>
<comment type="pathway">
    <text evidence="1 13">One-carbon metabolism; tetrahydrofolate interconversion.</text>
</comment>
<dbReference type="InterPro" id="IPR020631">
    <property type="entry name" value="THF_DH/CycHdrlase_NAD-bd_dom"/>
</dbReference>
<keyword evidence="8 13" id="KW-0560">Oxidoreductase</keyword>
<evidence type="ECO:0000256" key="13">
    <source>
        <dbReference type="HAMAP-Rule" id="MF_01576"/>
    </source>
</evidence>
<dbReference type="AlphaFoldDB" id="A0A0K2SPR6"/>
<evidence type="ECO:0000256" key="7">
    <source>
        <dbReference type="ARBA" id="ARBA00022857"/>
    </source>
</evidence>
<evidence type="ECO:0000256" key="8">
    <source>
        <dbReference type="ARBA" id="ARBA00023002"/>
    </source>
</evidence>
<dbReference type="NCBIfam" id="NF008058">
    <property type="entry name" value="PRK10792.1"/>
    <property type="match status" value="1"/>
</dbReference>
<dbReference type="InterPro" id="IPR036291">
    <property type="entry name" value="NAD(P)-bd_dom_sf"/>
</dbReference>
<dbReference type="EC" id="1.5.1.5" evidence="13"/>
<dbReference type="PROSITE" id="PS00767">
    <property type="entry name" value="THF_DHG_CYH_2"/>
    <property type="match status" value="1"/>
</dbReference>
<dbReference type="EC" id="3.5.4.9" evidence="13"/>
<dbReference type="PANTHER" id="PTHR48099:SF5">
    <property type="entry name" value="C-1-TETRAHYDROFOLATE SYNTHASE, CYTOPLASMIC"/>
    <property type="match status" value="1"/>
</dbReference>
<name>A0A0K2SPR6_LIMPI</name>
<evidence type="ECO:0000259" key="15">
    <source>
        <dbReference type="Pfam" id="PF02882"/>
    </source>
</evidence>
<evidence type="ECO:0000256" key="9">
    <source>
        <dbReference type="ARBA" id="ARBA00023102"/>
    </source>
</evidence>
<keyword evidence="5 13" id="KW-0658">Purine biosynthesis</keyword>
<evidence type="ECO:0000256" key="4">
    <source>
        <dbReference type="ARBA" id="ARBA00022605"/>
    </source>
</evidence>
<dbReference type="GO" id="GO:0004477">
    <property type="term" value="F:methenyltetrahydrofolate cyclohydrolase activity"/>
    <property type="evidence" value="ECO:0007669"/>
    <property type="project" value="UniProtKB-UniRule"/>
</dbReference>
<proteinExistence type="inferred from homology"/>
<dbReference type="UniPathway" id="UPA00193"/>
<evidence type="ECO:0000256" key="6">
    <source>
        <dbReference type="ARBA" id="ARBA00022801"/>
    </source>
</evidence>
<dbReference type="PATRIC" id="fig|1555112.3.peg.3217"/>
<dbReference type="PRINTS" id="PR00085">
    <property type="entry name" value="THFDHDRGNASE"/>
</dbReference>
<feature type="binding site" evidence="13">
    <location>
        <position position="232"/>
    </location>
    <ligand>
        <name>NADP(+)</name>
        <dbReference type="ChEBI" id="CHEBI:58349"/>
    </ligand>
</feature>
<dbReference type="GO" id="GO:0000105">
    <property type="term" value="P:L-histidine biosynthetic process"/>
    <property type="evidence" value="ECO:0007669"/>
    <property type="project" value="UniProtKB-KW"/>
</dbReference>
<keyword evidence="7 13" id="KW-0521">NADP</keyword>
<evidence type="ECO:0000256" key="11">
    <source>
        <dbReference type="ARBA" id="ARBA00023268"/>
    </source>
</evidence>
<dbReference type="Pfam" id="PF00763">
    <property type="entry name" value="THF_DHG_CYH"/>
    <property type="match status" value="1"/>
</dbReference>
<comment type="subunit">
    <text evidence="2 13">Homodimer.</text>
</comment>
<keyword evidence="9 13" id="KW-0368">Histidine biosynthesis</keyword>
<dbReference type="GO" id="GO:0035999">
    <property type="term" value="P:tetrahydrofolate interconversion"/>
    <property type="evidence" value="ECO:0007669"/>
    <property type="project" value="UniProtKB-UniRule"/>
</dbReference>
<keyword evidence="3 13" id="KW-0554">One-carbon metabolism</keyword>
<evidence type="ECO:0000313" key="16">
    <source>
        <dbReference type="EMBL" id="BAS28997.1"/>
    </source>
</evidence>
<dbReference type="EMBL" id="AP014924">
    <property type="protein sequence ID" value="BAS28997.1"/>
    <property type="molecule type" value="Genomic_DNA"/>
</dbReference>
<dbReference type="InterPro" id="IPR020630">
    <property type="entry name" value="THF_DH/CycHdrlase_cat_dom"/>
</dbReference>
<dbReference type="Proteomes" id="UP000065807">
    <property type="component" value="Chromosome"/>
</dbReference>
<dbReference type="PROSITE" id="PS00766">
    <property type="entry name" value="THF_DHG_CYH_1"/>
    <property type="match status" value="1"/>
</dbReference>
<dbReference type="HAMAP" id="MF_01576">
    <property type="entry name" value="THF_DHG_CYH"/>
    <property type="match status" value="1"/>
</dbReference>
<dbReference type="SUPFAM" id="SSF51735">
    <property type="entry name" value="NAD(P)-binding Rossmann-fold domains"/>
    <property type="match status" value="1"/>
</dbReference>
<evidence type="ECO:0000256" key="3">
    <source>
        <dbReference type="ARBA" id="ARBA00022563"/>
    </source>
</evidence>
<protein>
    <recommendedName>
        <fullName evidence="13">Bifunctional protein FolD</fullName>
    </recommendedName>
    <domain>
        <recommendedName>
            <fullName evidence="13">Methylenetetrahydrofolate dehydrogenase</fullName>
            <ecNumber evidence="13">1.5.1.5</ecNumber>
        </recommendedName>
    </domain>
    <domain>
        <recommendedName>
            <fullName evidence="13">Methenyltetrahydrofolate cyclohydrolase</fullName>
            <ecNumber evidence="13">3.5.4.9</ecNumber>
        </recommendedName>
    </domain>
</protein>
<dbReference type="GO" id="GO:0006164">
    <property type="term" value="P:purine nucleotide biosynthetic process"/>
    <property type="evidence" value="ECO:0007669"/>
    <property type="project" value="UniProtKB-KW"/>
</dbReference>
<reference evidence="17" key="1">
    <citation type="submission" date="2015-07" db="EMBL/GenBank/DDBJ databases">
        <title>Complete genome sequence and phylogenetic analysis of Limnochorda pilosa.</title>
        <authorList>
            <person name="Watanabe M."/>
            <person name="Kojima H."/>
            <person name="Fukui M."/>
        </authorList>
    </citation>
    <scope>NUCLEOTIDE SEQUENCE [LARGE SCALE GENOMIC DNA]</scope>
    <source>
        <strain evidence="17">HC45</strain>
    </source>
</reference>
<dbReference type="Gene3D" id="3.40.50.10860">
    <property type="entry name" value="Leucine Dehydrogenase, chain A, domain 1"/>
    <property type="match status" value="1"/>
</dbReference>
<sequence length="292" mass="30761">MAAQILDGKALAREIREGVREDVARFQAETEVQPGLAVVLVGDDPASRIYVSNKERACQAAGIYSEEHKLPASTTQSDLLDLIGRLNRDPRIHGILVQLPLPDAIDEGAVLDAIDPAKDVDGFHPVNVARLVLNQEGLRPCTPAGILELIERAGTPLRGAEAVVVGRSNIVGKPVAMMLLHRHATVTLCHSRTRDLAEVCRRADVLVAAVGRSEMIRGDWIKPGATVIDVGINRQADGSLRGDVAFDEAVQVAGAITPVPGGVGPMTIAMLLVNTLTAAHRQVGAPAAPAGG</sequence>
<feature type="domain" description="Tetrahydrofolate dehydrogenase/cyclohydrolase catalytic" evidence="14">
    <location>
        <begin position="6"/>
        <end position="121"/>
    </location>
</feature>
<dbReference type="KEGG" id="lpil:LIP_3170"/>
<dbReference type="InterPro" id="IPR046346">
    <property type="entry name" value="Aminoacid_DH-like_N_sf"/>
</dbReference>
<reference evidence="17" key="2">
    <citation type="journal article" date="2016" name="Int. J. Syst. Evol. Microbiol.">
        <title>Complete genome sequence and cell structure of Limnochorda pilosa, a Gram-negative spore-former within the phylum Firmicutes.</title>
        <authorList>
            <person name="Watanabe M."/>
            <person name="Kojima H."/>
            <person name="Fukui M."/>
        </authorList>
    </citation>
    <scope>NUCLEOTIDE SEQUENCE [LARGE SCALE GENOMIC DNA]</scope>
    <source>
        <strain evidence="17">HC45</strain>
    </source>
</reference>
<keyword evidence="4 13" id="KW-0028">Amino-acid biosynthesis</keyword>
<keyword evidence="10 13" id="KW-0486">Methionine biosynthesis</keyword>
<comment type="similarity">
    <text evidence="13">Belongs to the tetrahydrofolate dehydrogenase/cyclohydrolase family.</text>
</comment>
<comment type="catalytic activity">
    <reaction evidence="13">
        <text>(6R)-5,10-methylene-5,6,7,8-tetrahydrofolate + NADP(+) = (6R)-5,10-methenyltetrahydrofolate + NADPH</text>
        <dbReference type="Rhea" id="RHEA:22812"/>
        <dbReference type="ChEBI" id="CHEBI:15636"/>
        <dbReference type="ChEBI" id="CHEBI:57455"/>
        <dbReference type="ChEBI" id="CHEBI:57783"/>
        <dbReference type="ChEBI" id="CHEBI:58349"/>
        <dbReference type="EC" id="1.5.1.5"/>
    </reaction>
</comment>
<dbReference type="GO" id="GO:0009086">
    <property type="term" value="P:methionine biosynthetic process"/>
    <property type="evidence" value="ECO:0007669"/>
    <property type="project" value="UniProtKB-KW"/>
</dbReference>
<evidence type="ECO:0000256" key="5">
    <source>
        <dbReference type="ARBA" id="ARBA00022755"/>
    </source>
</evidence>
<keyword evidence="11 13" id="KW-0511">Multifunctional enzyme</keyword>